<evidence type="ECO:0000256" key="1">
    <source>
        <dbReference type="ARBA" id="ARBA00004651"/>
    </source>
</evidence>
<reference evidence="8" key="2">
    <citation type="submission" date="2021-04" db="EMBL/GenBank/DDBJ databases">
        <authorList>
            <person name="Gilroy R."/>
        </authorList>
    </citation>
    <scope>NUCLEOTIDE SEQUENCE</scope>
    <source>
        <strain evidence="8">ChiHjej8B7-25341</strain>
    </source>
</reference>
<dbReference type="GO" id="GO:0015421">
    <property type="term" value="F:ABC-type oligopeptide transporter activity"/>
    <property type="evidence" value="ECO:0007669"/>
    <property type="project" value="TreeGrafter"/>
</dbReference>
<evidence type="ECO:0000313" key="9">
    <source>
        <dbReference type="Proteomes" id="UP000823851"/>
    </source>
</evidence>
<evidence type="ECO:0000256" key="6">
    <source>
        <dbReference type="ARBA" id="ARBA00023136"/>
    </source>
</evidence>
<keyword evidence="4 8" id="KW-0067">ATP-binding</keyword>
<evidence type="ECO:0000256" key="5">
    <source>
        <dbReference type="ARBA" id="ARBA00022989"/>
    </source>
</evidence>
<dbReference type="Gene3D" id="3.40.50.300">
    <property type="entry name" value="P-loop containing nucleotide triphosphate hydrolases"/>
    <property type="match status" value="1"/>
</dbReference>
<evidence type="ECO:0000313" key="8">
    <source>
        <dbReference type="EMBL" id="HJD32740.1"/>
    </source>
</evidence>
<reference evidence="8" key="1">
    <citation type="journal article" date="2021" name="PeerJ">
        <title>Extensive microbial diversity within the chicken gut microbiome revealed by metagenomics and culture.</title>
        <authorList>
            <person name="Gilroy R."/>
            <person name="Ravi A."/>
            <person name="Getino M."/>
            <person name="Pursley I."/>
            <person name="Horton D.L."/>
            <person name="Alikhan N.F."/>
            <person name="Baker D."/>
            <person name="Gharbi K."/>
            <person name="Hall N."/>
            <person name="Watson M."/>
            <person name="Adriaenssens E.M."/>
            <person name="Foster-Nyarko E."/>
            <person name="Jarju S."/>
            <person name="Secka A."/>
            <person name="Antonio M."/>
            <person name="Oren A."/>
            <person name="Chaudhuri R.R."/>
            <person name="La Ragione R."/>
            <person name="Hildebrand F."/>
            <person name="Pallen M.J."/>
        </authorList>
    </citation>
    <scope>NUCLEOTIDE SEQUENCE</scope>
    <source>
        <strain evidence="8">ChiHjej8B7-25341</strain>
    </source>
</reference>
<dbReference type="GO" id="GO:0016887">
    <property type="term" value="F:ATP hydrolysis activity"/>
    <property type="evidence" value="ECO:0007669"/>
    <property type="project" value="InterPro"/>
</dbReference>
<dbReference type="SMART" id="SM00382">
    <property type="entry name" value="AAA"/>
    <property type="match status" value="1"/>
</dbReference>
<dbReference type="EMBL" id="DWUW01000358">
    <property type="protein sequence ID" value="HJD32740.1"/>
    <property type="molecule type" value="Genomic_DNA"/>
</dbReference>
<keyword evidence="5" id="KW-1133">Transmembrane helix</keyword>
<accession>A0A9D2U046</accession>
<dbReference type="InterPro" id="IPR036640">
    <property type="entry name" value="ABC1_TM_sf"/>
</dbReference>
<comment type="caution">
    <text evidence="8">The sequence shown here is derived from an EMBL/GenBank/DDBJ whole genome shotgun (WGS) entry which is preliminary data.</text>
</comment>
<protein>
    <submittedName>
        <fullName evidence="8">ABC transporter ATP-binding protein/permease</fullName>
    </submittedName>
</protein>
<dbReference type="PANTHER" id="PTHR43394">
    <property type="entry name" value="ATP-DEPENDENT PERMEASE MDL1, MITOCHONDRIAL"/>
    <property type="match status" value="1"/>
</dbReference>
<feature type="domain" description="ABC transporter" evidence="7">
    <location>
        <begin position="125"/>
        <end position="362"/>
    </location>
</feature>
<evidence type="ECO:0000256" key="2">
    <source>
        <dbReference type="ARBA" id="ARBA00022692"/>
    </source>
</evidence>
<dbReference type="SUPFAM" id="SSF90123">
    <property type="entry name" value="ABC transporter transmembrane region"/>
    <property type="match status" value="1"/>
</dbReference>
<sequence>MIWKERQKNQETIRKLSRARAGLHAVSNGVKGAASQAVVCLAYLVVGARALAGIFSVGAVVQYVGAVTRLSEGIRVLVYSLQHIRMQGPHCQEYLDFIGEGKDPLKYRHHQDGTEPVPEGGSWEIVFENVSFRYPGSEEWALRNLNIRLKKGQHFAVVGRNGSGKTTFIKLLCRLYDPTEGRILLNGRDIREYRYEEYQRLFAVVFQDFQIFALPLGENVAASMRYDEKRVQACLDQAGIGDWAKRQPKGLKQPLYTVEKDGVNISGGEAQKIAIARALYKNAPFVILDEPTAALDPLAEAEIYSGFREMVEEKGAVYISHRLSSCRFCDTIAVFAQGRLVQEGSHERLLSEEGGEYAGLWQAQAQWYQ</sequence>
<comment type="subcellular location">
    <subcellularLocation>
        <location evidence="1">Cell membrane</location>
        <topology evidence="1">Multi-pass membrane protein</topology>
    </subcellularLocation>
</comment>
<dbReference type="PANTHER" id="PTHR43394:SF1">
    <property type="entry name" value="ATP-BINDING CASSETTE SUB-FAMILY B MEMBER 10, MITOCHONDRIAL"/>
    <property type="match status" value="1"/>
</dbReference>
<organism evidence="8 9">
    <name type="scientific">Candidatus Eisenbergiella stercorigallinarum</name>
    <dbReference type="NCBI Taxonomy" id="2838557"/>
    <lineage>
        <taxon>Bacteria</taxon>
        <taxon>Bacillati</taxon>
        <taxon>Bacillota</taxon>
        <taxon>Clostridia</taxon>
        <taxon>Lachnospirales</taxon>
        <taxon>Lachnospiraceae</taxon>
        <taxon>Eisenbergiella</taxon>
    </lineage>
</organism>
<dbReference type="SUPFAM" id="SSF52540">
    <property type="entry name" value="P-loop containing nucleoside triphosphate hydrolases"/>
    <property type="match status" value="1"/>
</dbReference>
<dbReference type="CDD" id="cd03228">
    <property type="entry name" value="ABCC_MRP_Like"/>
    <property type="match status" value="1"/>
</dbReference>
<dbReference type="InterPro" id="IPR017871">
    <property type="entry name" value="ABC_transporter-like_CS"/>
</dbReference>
<keyword evidence="3" id="KW-0547">Nucleotide-binding</keyword>
<proteinExistence type="predicted"/>
<dbReference type="Pfam" id="PF00005">
    <property type="entry name" value="ABC_tran"/>
    <property type="match status" value="1"/>
</dbReference>
<keyword evidence="2" id="KW-0812">Transmembrane</keyword>
<dbReference type="PROSITE" id="PS50893">
    <property type="entry name" value="ABC_TRANSPORTER_2"/>
    <property type="match status" value="1"/>
</dbReference>
<dbReference type="InterPro" id="IPR039421">
    <property type="entry name" value="Type_1_exporter"/>
</dbReference>
<dbReference type="InterPro" id="IPR027417">
    <property type="entry name" value="P-loop_NTPase"/>
</dbReference>
<dbReference type="Proteomes" id="UP000823851">
    <property type="component" value="Unassembled WGS sequence"/>
</dbReference>
<dbReference type="AlphaFoldDB" id="A0A9D2U046"/>
<dbReference type="PROSITE" id="PS00211">
    <property type="entry name" value="ABC_TRANSPORTER_1"/>
    <property type="match status" value="1"/>
</dbReference>
<dbReference type="InterPro" id="IPR003593">
    <property type="entry name" value="AAA+_ATPase"/>
</dbReference>
<dbReference type="InterPro" id="IPR003439">
    <property type="entry name" value="ABC_transporter-like_ATP-bd"/>
</dbReference>
<dbReference type="GO" id="GO:0005524">
    <property type="term" value="F:ATP binding"/>
    <property type="evidence" value="ECO:0007669"/>
    <property type="project" value="UniProtKB-KW"/>
</dbReference>
<gene>
    <name evidence="8" type="ORF">H9912_12485</name>
</gene>
<evidence type="ECO:0000259" key="7">
    <source>
        <dbReference type="PROSITE" id="PS50893"/>
    </source>
</evidence>
<keyword evidence="6" id="KW-0472">Membrane</keyword>
<evidence type="ECO:0000256" key="4">
    <source>
        <dbReference type="ARBA" id="ARBA00022840"/>
    </source>
</evidence>
<evidence type="ECO:0000256" key="3">
    <source>
        <dbReference type="ARBA" id="ARBA00022741"/>
    </source>
</evidence>
<dbReference type="GO" id="GO:0005886">
    <property type="term" value="C:plasma membrane"/>
    <property type="evidence" value="ECO:0007669"/>
    <property type="project" value="UniProtKB-SubCell"/>
</dbReference>
<name>A0A9D2U046_9FIRM</name>